<comment type="subunit">
    <text evidence="3">Homodimer.</text>
</comment>
<dbReference type="PANTHER" id="PTHR21139">
    <property type="entry name" value="TRIOSEPHOSPHATE ISOMERASE"/>
    <property type="match status" value="1"/>
</dbReference>
<name>A0A501X9S7_9BACT</name>
<sequence>MKYLIGNLKMNLTYLESEKYVNDLFDNIKQANLKNVKVGAAFSHDAISLKHKYSNLNFLFGAQNIFHKNKGAYTGEVSIRSAIELGLDFILIGHSERRMMFGETDNLINEKIKTLENSQIWPILCVGENLKEFEEQRVEEVLTKQINSALEGIDILHRLIISYEPVYCIGNGRVPDISYVQHVVDLIKKITNNKVPVLYGGSVCDTNILDLNEVKNLDGFLVGGAALNPSNFVELAKKIDK</sequence>
<proteinExistence type="inferred from homology"/>
<dbReference type="RefSeq" id="WP_140781455.1">
    <property type="nucleotide sequence ID" value="NZ_VFSS01000008.1"/>
</dbReference>
<dbReference type="PROSITE" id="PS51440">
    <property type="entry name" value="TIM_2"/>
    <property type="match status" value="1"/>
</dbReference>
<protein>
    <recommendedName>
        <fullName evidence="3">Triosephosphate isomerase</fullName>
        <ecNumber evidence="3">5.3.1.1</ecNumber>
    </recommendedName>
</protein>
<accession>A0A501X9S7</accession>
<gene>
    <name evidence="4" type="ORF">FJO69_02390</name>
</gene>
<keyword evidence="5" id="KW-1185">Reference proteome</keyword>
<dbReference type="InterPro" id="IPR013785">
    <property type="entry name" value="Aldolase_TIM"/>
</dbReference>
<keyword evidence="3" id="KW-0963">Cytoplasm</keyword>
<dbReference type="Proteomes" id="UP000319776">
    <property type="component" value="Unassembled WGS sequence"/>
</dbReference>
<dbReference type="EC" id="5.3.1.1" evidence="3"/>
<dbReference type="EMBL" id="VFSS01000008">
    <property type="protein sequence ID" value="TPE57154.1"/>
    <property type="molecule type" value="Genomic_DNA"/>
</dbReference>
<dbReference type="GO" id="GO:0006094">
    <property type="term" value="P:gluconeogenesis"/>
    <property type="evidence" value="ECO:0007669"/>
    <property type="project" value="UniProtKB-UniPathway"/>
</dbReference>
<comment type="subcellular location">
    <subcellularLocation>
        <location evidence="3">Cytoplasm</location>
    </subcellularLocation>
</comment>
<dbReference type="Gene3D" id="3.20.20.70">
    <property type="entry name" value="Aldolase class I"/>
    <property type="match status" value="1"/>
</dbReference>
<dbReference type="GO" id="GO:0006096">
    <property type="term" value="P:glycolytic process"/>
    <property type="evidence" value="ECO:0007669"/>
    <property type="project" value="UniProtKB-UniPathway"/>
</dbReference>
<keyword evidence="3" id="KW-0324">Glycolysis</keyword>
<comment type="catalytic activity">
    <reaction evidence="3">
        <text>D-glyceraldehyde 3-phosphate = dihydroxyacetone phosphate</text>
        <dbReference type="Rhea" id="RHEA:18585"/>
        <dbReference type="ChEBI" id="CHEBI:57642"/>
        <dbReference type="ChEBI" id="CHEBI:59776"/>
        <dbReference type="EC" id="5.3.1.1"/>
    </reaction>
</comment>
<dbReference type="UniPathway" id="UPA00109">
    <property type="reaction ID" value="UER00189"/>
</dbReference>
<dbReference type="SUPFAM" id="SSF51351">
    <property type="entry name" value="Triosephosphate isomerase (TIM)"/>
    <property type="match status" value="1"/>
</dbReference>
<evidence type="ECO:0000256" key="3">
    <source>
        <dbReference type="RuleBase" id="RU363013"/>
    </source>
</evidence>
<dbReference type="InterPro" id="IPR035990">
    <property type="entry name" value="TIM_sf"/>
</dbReference>
<dbReference type="OrthoDB" id="9809429at2"/>
<dbReference type="AlphaFoldDB" id="A0A501X9S7"/>
<evidence type="ECO:0000313" key="4">
    <source>
        <dbReference type="EMBL" id="TPE57154.1"/>
    </source>
</evidence>
<evidence type="ECO:0000313" key="5">
    <source>
        <dbReference type="Proteomes" id="UP000319776"/>
    </source>
</evidence>
<dbReference type="GO" id="GO:0046166">
    <property type="term" value="P:glyceraldehyde-3-phosphate biosynthetic process"/>
    <property type="evidence" value="ECO:0007669"/>
    <property type="project" value="TreeGrafter"/>
</dbReference>
<dbReference type="PANTHER" id="PTHR21139:SF42">
    <property type="entry name" value="TRIOSEPHOSPHATE ISOMERASE"/>
    <property type="match status" value="1"/>
</dbReference>
<dbReference type="Pfam" id="PF00121">
    <property type="entry name" value="TIM"/>
    <property type="match status" value="1"/>
</dbReference>
<keyword evidence="3" id="KW-0312">Gluconeogenesis</keyword>
<dbReference type="GO" id="GO:0005829">
    <property type="term" value="C:cytosol"/>
    <property type="evidence" value="ECO:0007669"/>
    <property type="project" value="TreeGrafter"/>
</dbReference>
<keyword evidence="2 3" id="KW-0413">Isomerase</keyword>
<reference evidence="4 5" key="1">
    <citation type="submission" date="2019-06" db="EMBL/GenBank/DDBJ databases">
        <title>Mycoplasma falconis type strain whole genome sequence.</title>
        <authorList>
            <person name="Spergser J."/>
        </authorList>
    </citation>
    <scope>NUCLEOTIDE SEQUENCE [LARGE SCALE GENOMIC DNA]</scope>
    <source>
        <strain evidence="4 5">ATCC 51372</strain>
    </source>
</reference>
<comment type="pathway">
    <text evidence="3">Carbohydrate degradation; glycolysis; D-glyceraldehyde 3-phosphate from glycerone phosphate: step 1/1.</text>
</comment>
<organism evidence="4 5">
    <name type="scientific">[Mycoplasma] falconis</name>
    <dbReference type="NCBI Taxonomy" id="92403"/>
    <lineage>
        <taxon>Bacteria</taxon>
        <taxon>Bacillati</taxon>
        <taxon>Mycoplasmatota</taxon>
        <taxon>Mycoplasmoidales</taxon>
        <taxon>Metamycoplasmataceae</taxon>
        <taxon>Metamycoplasma</taxon>
    </lineage>
</organism>
<dbReference type="GO" id="GO:0004807">
    <property type="term" value="F:triose-phosphate isomerase activity"/>
    <property type="evidence" value="ECO:0007669"/>
    <property type="project" value="UniProtKB-EC"/>
</dbReference>
<dbReference type="GO" id="GO:0019563">
    <property type="term" value="P:glycerol catabolic process"/>
    <property type="evidence" value="ECO:0007669"/>
    <property type="project" value="TreeGrafter"/>
</dbReference>
<dbReference type="InterPro" id="IPR000652">
    <property type="entry name" value="Triosephosphate_isomerase"/>
</dbReference>
<evidence type="ECO:0000256" key="1">
    <source>
        <dbReference type="ARBA" id="ARBA00007422"/>
    </source>
</evidence>
<dbReference type="CDD" id="cd00311">
    <property type="entry name" value="TIM"/>
    <property type="match status" value="1"/>
</dbReference>
<evidence type="ECO:0000256" key="2">
    <source>
        <dbReference type="ARBA" id="ARBA00023235"/>
    </source>
</evidence>
<comment type="caution">
    <text evidence="4">The sequence shown here is derived from an EMBL/GenBank/DDBJ whole genome shotgun (WGS) entry which is preliminary data.</text>
</comment>
<comment type="pathway">
    <text evidence="3">Carbohydrate biosynthesis; gluconeogenesis.</text>
</comment>
<dbReference type="UniPathway" id="UPA00138"/>
<comment type="similarity">
    <text evidence="1 3">Belongs to the triosephosphate isomerase family.</text>
</comment>